<organism evidence="2 3">
    <name type="scientific">Stylosanthes scabra</name>
    <dbReference type="NCBI Taxonomy" id="79078"/>
    <lineage>
        <taxon>Eukaryota</taxon>
        <taxon>Viridiplantae</taxon>
        <taxon>Streptophyta</taxon>
        <taxon>Embryophyta</taxon>
        <taxon>Tracheophyta</taxon>
        <taxon>Spermatophyta</taxon>
        <taxon>Magnoliopsida</taxon>
        <taxon>eudicotyledons</taxon>
        <taxon>Gunneridae</taxon>
        <taxon>Pentapetalae</taxon>
        <taxon>rosids</taxon>
        <taxon>fabids</taxon>
        <taxon>Fabales</taxon>
        <taxon>Fabaceae</taxon>
        <taxon>Papilionoideae</taxon>
        <taxon>50 kb inversion clade</taxon>
        <taxon>dalbergioids sensu lato</taxon>
        <taxon>Dalbergieae</taxon>
        <taxon>Pterocarpus clade</taxon>
        <taxon>Stylosanthes</taxon>
    </lineage>
</organism>
<evidence type="ECO:0000256" key="1">
    <source>
        <dbReference type="SAM" id="MobiDB-lite"/>
    </source>
</evidence>
<comment type="caution">
    <text evidence="2">The sequence shown here is derived from an EMBL/GenBank/DDBJ whole genome shotgun (WGS) entry which is preliminary data.</text>
</comment>
<dbReference type="EMBL" id="JASCZI010061468">
    <property type="protein sequence ID" value="MED6138775.1"/>
    <property type="molecule type" value="Genomic_DNA"/>
</dbReference>
<accession>A0ABU6SRA4</accession>
<reference evidence="2 3" key="1">
    <citation type="journal article" date="2023" name="Plants (Basel)">
        <title>Bridging the Gap: Combining Genomics and Transcriptomics Approaches to Understand Stylosanthes scabra, an Orphan Legume from the Brazilian Caatinga.</title>
        <authorList>
            <person name="Ferreira-Neto J.R.C."/>
            <person name="da Silva M.D."/>
            <person name="Binneck E."/>
            <person name="de Melo N.F."/>
            <person name="da Silva R.H."/>
            <person name="de Melo A.L.T.M."/>
            <person name="Pandolfi V."/>
            <person name="Bustamante F.O."/>
            <person name="Brasileiro-Vidal A.C."/>
            <person name="Benko-Iseppon A.M."/>
        </authorList>
    </citation>
    <scope>NUCLEOTIDE SEQUENCE [LARGE SCALE GENOMIC DNA]</scope>
    <source>
        <tissue evidence="2">Leaves</tissue>
    </source>
</reference>
<evidence type="ECO:0000313" key="3">
    <source>
        <dbReference type="Proteomes" id="UP001341840"/>
    </source>
</evidence>
<protein>
    <submittedName>
        <fullName evidence="2">Uncharacterized protein</fullName>
    </submittedName>
</protein>
<name>A0ABU6SRA4_9FABA</name>
<gene>
    <name evidence="2" type="ORF">PIB30_077715</name>
</gene>
<dbReference type="Proteomes" id="UP001341840">
    <property type="component" value="Unassembled WGS sequence"/>
</dbReference>
<feature type="region of interest" description="Disordered" evidence="1">
    <location>
        <begin position="57"/>
        <end position="99"/>
    </location>
</feature>
<keyword evidence="3" id="KW-1185">Reference proteome</keyword>
<sequence>MSELHAVFLYNLGGGFMQIRKVAYSYLQRQPDGRFMYLLVWLFNDEHAVAATPVRIAEPPAPETEAAMGHSEEDDSYYATGTASSSDGQEGGDGGAETRQLAVAALSSRHRLRFQGWRTCHAFFSSLI</sequence>
<evidence type="ECO:0000313" key="2">
    <source>
        <dbReference type="EMBL" id="MED6138775.1"/>
    </source>
</evidence>
<proteinExistence type="predicted"/>